<dbReference type="HOGENOM" id="CLU_010198_1_1_0"/>
<dbReference type="CAZy" id="GT35">
    <property type="family name" value="Glycosyltransferase Family 35"/>
</dbReference>
<dbReference type="GO" id="GO:0005737">
    <property type="term" value="C:cytoplasm"/>
    <property type="evidence" value="ECO:0007669"/>
    <property type="project" value="TreeGrafter"/>
</dbReference>
<dbReference type="InterPro" id="IPR035090">
    <property type="entry name" value="Pyridoxal_P_attach_site"/>
</dbReference>
<dbReference type="InterPro" id="IPR011833">
    <property type="entry name" value="Glycg_phsphrylas"/>
</dbReference>
<dbReference type="EMBL" id="CP002281">
    <property type="protein sequence ID" value="ADO82481.1"/>
    <property type="molecule type" value="Genomic_DNA"/>
</dbReference>
<dbReference type="RefSeq" id="WP_013387151.1">
    <property type="nucleotide sequence ID" value="NC_014632.1"/>
</dbReference>
<dbReference type="Proteomes" id="UP000006875">
    <property type="component" value="Chromosome"/>
</dbReference>
<evidence type="ECO:0000256" key="1">
    <source>
        <dbReference type="ARBA" id="ARBA00001275"/>
    </source>
</evidence>
<organism evidence="11 12">
    <name type="scientific">Ilyobacter polytropus (strain ATCC 51220 / DSM 2926 / LMG 16218 / CuHBu1)</name>
    <dbReference type="NCBI Taxonomy" id="572544"/>
    <lineage>
        <taxon>Bacteria</taxon>
        <taxon>Fusobacteriati</taxon>
        <taxon>Fusobacteriota</taxon>
        <taxon>Fusobacteriia</taxon>
        <taxon>Fusobacteriales</taxon>
        <taxon>Fusobacteriaceae</taxon>
        <taxon>Ilyobacter</taxon>
    </lineage>
</organism>
<keyword evidence="7 10" id="KW-0119">Carbohydrate metabolism</keyword>
<dbReference type="PROSITE" id="PS00102">
    <property type="entry name" value="PHOSPHORYLASE"/>
    <property type="match status" value="1"/>
</dbReference>
<keyword evidence="12" id="KW-1185">Reference proteome</keyword>
<evidence type="ECO:0000256" key="7">
    <source>
        <dbReference type="ARBA" id="ARBA00023277"/>
    </source>
</evidence>
<protein>
    <recommendedName>
        <fullName evidence="10">Alpha-1,4 glucan phosphorylase</fullName>
        <ecNumber evidence="10">2.4.1.1</ecNumber>
    </recommendedName>
</protein>
<comment type="function">
    <text evidence="10">Allosteric enzyme that catalyzes the rate-limiting step in glycogen catabolism, the phosphorolytic cleavage of glycogen to produce glucose-1-phosphate, and plays a central role in maintaining cellular and organismal glucose homeostasis.</text>
</comment>
<dbReference type="PANTHER" id="PTHR11468">
    <property type="entry name" value="GLYCOGEN PHOSPHORYLASE"/>
    <property type="match status" value="1"/>
</dbReference>
<comment type="catalytic activity">
    <reaction evidence="1 10">
        <text>[(1-&gt;4)-alpha-D-glucosyl](n) + phosphate = [(1-&gt;4)-alpha-D-glucosyl](n-1) + alpha-D-glucose 1-phosphate</text>
        <dbReference type="Rhea" id="RHEA:41732"/>
        <dbReference type="Rhea" id="RHEA-COMP:9584"/>
        <dbReference type="Rhea" id="RHEA-COMP:9586"/>
        <dbReference type="ChEBI" id="CHEBI:15444"/>
        <dbReference type="ChEBI" id="CHEBI:43474"/>
        <dbReference type="ChEBI" id="CHEBI:58601"/>
        <dbReference type="EC" id="2.4.1.1"/>
    </reaction>
</comment>
<keyword evidence="6 9" id="KW-0663">Pyridoxal phosphate</keyword>
<dbReference type="CDD" id="cd04300">
    <property type="entry name" value="GT35_Glycogen_Phosphorylase"/>
    <property type="match status" value="1"/>
</dbReference>
<name>E3H6W2_ILYPC</name>
<dbReference type="NCBIfam" id="TIGR02093">
    <property type="entry name" value="P_ylase"/>
    <property type="match status" value="1"/>
</dbReference>
<dbReference type="EC" id="2.4.1.1" evidence="10"/>
<feature type="modified residue" description="N6-(pyridoxal phosphate)lysine" evidence="9">
    <location>
        <position position="654"/>
    </location>
</feature>
<evidence type="ECO:0000256" key="5">
    <source>
        <dbReference type="ARBA" id="ARBA00022679"/>
    </source>
</evidence>
<evidence type="ECO:0000256" key="2">
    <source>
        <dbReference type="ARBA" id="ARBA00001933"/>
    </source>
</evidence>
<reference evidence="11 12" key="1">
    <citation type="journal article" date="2010" name="Stand. Genomic Sci.">
        <title>Complete genome sequence of Ilyobacter polytropus type strain (CuHbu1).</title>
        <authorList>
            <person name="Sikorski J."/>
            <person name="Chertkov O."/>
            <person name="Lapidus A."/>
            <person name="Nolan M."/>
            <person name="Lucas S."/>
            <person name="Del Rio T.G."/>
            <person name="Tice H."/>
            <person name="Cheng J.F."/>
            <person name="Tapia R."/>
            <person name="Han C."/>
            <person name="Goodwin L."/>
            <person name="Pitluck S."/>
            <person name="Liolios K."/>
            <person name="Ivanova N."/>
            <person name="Mavromatis K."/>
            <person name="Mikhailova N."/>
            <person name="Pati A."/>
            <person name="Chen A."/>
            <person name="Palaniappan K."/>
            <person name="Land M."/>
            <person name="Hauser L."/>
            <person name="Chang Y.J."/>
            <person name="Jeffries C.D."/>
            <person name="Brambilla E."/>
            <person name="Yasawong M."/>
            <person name="Rohde M."/>
            <person name="Pukall R."/>
            <person name="Spring S."/>
            <person name="Goker M."/>
            <person name="Woyke T."/>
            <person name="Bristow J."/>
            <person name="Eisen J.A."/>
            <person name="Markowitz V."/>
            <person name="Hugenholtz P."/>
            <person name="Kyrpides N.C."/>
            <person name="Klenk H.P."/>
        </authorList>
    </citation>
    <scope>NUCLEOTIDE SEQUENCE [LARGE SCALE GENOMIC DNA]</scope>
    <source>
        <strain evidence="12">ATCC 51220 / DSM 2926 / LMG 16218 / CuHBu1</strain>
    </source>
</reference>
<keyword evidence="4 10" id="KW-0328">Glycosyltransferase</keyword>
<dbReference type="GO" id="GO:0005980">
    <property type="term" value="P:glycogen catabolic process"/>
    <property type="evidence" value="ECO:0007669"/>
    <property type="project" value="TreeGrafter"/>
</dbReference>
<comment type="cofactor">
    <cofactor evidence="2 10">
        <name>pyridoxal 5'-phosphate</name>
        <dbReference type="ChEBI" id="CHEBI:597326"/>
    </cofactor>
</comment>
<evidence type="ECO:0000256" key="9">
    <source>
        <dbReference type="PIRSR" id="PIRSR000460-1"/>
    </source>
</evidence>
<sequence length="809" mass="93069">MEFTKEMIKNGFALKLKSLYSKDLKNASDIQKYIAFSNLIRDYMSEGWFETNQQYKDKKVKQVYYLSMEFLIGKLLEKNLINLGISDLAKEALEDMGMDLDLLIKVEPDAGLGNGGLGRLAACFMDSLAALGLPGHGCGIRYKYGMFRQEIKDGYQVEMPDPWLKEPYPWEVRKENRSIKIRFGGTAYMKEVGNELEAVHENYYTVKAVPYDIPLSGYLNKTVNTLRLWSSEADTDEFDFQNFNSGNYLQSVEGKYTAELISQVLYPDDSTENGRQLRLKQEYFFVSASLQSILNYHREVKVDFKHLDDYVAIHINDTHPALAVAELMRILMDEDELNWKEAWDVTTKVCAYTNHTIMAEALEKWPASGFKRLLPRLFMIIEEINRRFCQEIIARHGDWDRVGRMSIIENGMVKMANLAIVGSHSVNGVAALHTEILKTKELKDFNDFYPGKFNNKTNGITHRRWLIKSNRALTNLIIDCIGDSWVRNPKDLEKMMIFKKDKDVLSKIEDIKRENKVKLAKYIFDKKEIVVDPDSIFDIHVKRIHGYKRQLLNCLHILYLYKKLKNDKNFDIYPRTFIFSAKAAPAYVFAKKIIKLINTLGDLINNDPEVNDKIKVVFIDNYNVSKAEKIIPAADVSEQISTASKEASGTGNMKFMMNGAITLATLDGANIEIKELVGDENIIIFGLTSEEVLKFYSSHKYNSVNFLKENQEIAELVETLVDGTLGVSITEFGEIYKELTEKNDYYFVLKDFKEYVKAQEKIEKLYKNKDKWAKKCLVNIAMSGHFSSDNTIAKYAQEIWNIKGEKIGE</sequence>
<gene>
    <name evidence="11" type="ordered locus">Ilyop_0694</name>
</gene>
<dbReference type="GO" id="GO:0008184">
    <property type="term" value="F:glycogen phosphorylase activity"/>
    <property type="evidence" value="ECO:0007669"/>
    <property type="project" value="InterPro"/>
</dbReference>
<dbReference type="InterPro" id="IPR000811">
    <property type="entry name" value="Glyco_trans_35"/>
</dbReference>
<evidence type="ECO:0000256" key="8">
    <source>
        <dbReference type="ARBA" id="ARBA00025174"/>
    </source>
</evidence>
<dbReference type="SUPFAM" id="SSF53756">
    <property type="entry name" value="UDP-Glycosyltransferase/glycogen phosphorylase"/>
    <property type="match status" value="1"/>
</dbReference>
<dbReference type="AlphaFoldDB" id="E3H6W2"/>
<dbReference type="KEGG" id="ipo:Ilyop_0694"/>
<accession>E3H6W2</accession>
<evidence type="ECO:0000256" key="3">
    <source>
        <dbReference type="ARBA" id="ARBA00006047"/>
    </source>
</evidence>
<evidence type="ECO:0000256" key="4">
    <source>
        <dbReference type="ARBA" id="ARBA00022676"/>
    </source>
</evidence>
<evidence type="ECO:0000313" key="11">
    <source>
        <dbReference type="EMBL" id="ADO82481.1"/>
    </source>
</evidence>
<comment type="similarity">
    <text evidence="3 10">Belongs to the glycogen phosphorylase family.</text>
</comment>
<proteinExistence type="inferred from homology"/>
<dbReference type="PIRSF" id="PIRSF000460">
    <property type="entry name" value="Pprylas_GlgP"/>
    <property type="match status" value="1"/>
</dbReference>
<dbReference type="eggNOG" id="COG0058">
    <property type="taxonomic scope" value="Bacteria"/>
</dbReference>
<dbReference type="Gene3D" id="3.40.50.2000">
    <property type="entry name" value="Glycogen Phosphorylase B"/>
    <property type="match status" value="2"/>
</dbReference>
<dbReference type="FunFam" id="3.40.50.2000:FF:000149">
    <property type="entry name" value="Glycogen phosphorylase, muscle form"/>
    <property type="match status" value="1"/>
</dbReference>
<dbReference type="GO" id="GO:0030170">
    <property type="term" value="F:pyridoxal phosphate binding"/>
    <property type="evidence" value="ECO:0007669"/>
    <property type="project" value="InterPro"/>
</dbReference>
<keyword evidence="5 10" id="KW-0808">Transferase</keyword>
<comment type="function">
    <text evidence="8">Phosphorylase is an important allosteric enzyme in carbohydrate metabolism. Enzymes from different sources differ in their regulatory mechanisms and in their natural substrates. However, all known phosphorylases share catalytic and structural properties.</text>
</comment>
<dbReference type="Pfam" id="PF00343">
    <property type="entry name" value="Phosphorylase"/>
    <property type="match status" value="1"/>
</dbReference>
<dbReference type="PANTHER" id="PTHR11468:SF3">
    <property type="entry name" value="GLYCOGEN PHOSPHORYLASE, LIVER FORM"/>
    <property type="match status" value="1"/>
</dbReference>
<evidence type="ECO:0000313" key="12">
    <source>
        <dbReference type="Proteomes" id="UP000006875"/>
    </source>
</evidence>
<dbReference type="STRING" id="572544.Ilyop_0694"/>
<evidence type="ECO:0000256" key="10">
    <source>
        <dbReference type="RuleBase" id="RU000587"/>
    </source>
</evidence>
<evidence type="ECO:0000256" key="6">
    <source>
        <dbReference type="ARBA" id="ARBA00022898"/>
    </source>
</evidence>